<keyword evidence="2" id="KW-1185">Reference proteome</keyword>
<proteinExistence type="predicted"/>
<dbReference type="Proteomes" id="UP000275069">
    <property type="component" value="Chromosome"/>
</dbReference>
<dbReference type="EMBL" id="CP032624">
    <property type="protein sequence ID" value="AYG03442.1"/>
    <property type="molecule type" value="Genomic_DNA"/>
</dbReference>
<gene>
    <name evidence="1" type="ORF">D7I44_07755</name>
</gene>
<accession>A0A387BM32</accession>
<name>A0A387BM32_9MICO</name>
<sequence length="288" mass="28935">MNGVLRGAALIQEVKDLWKSERGDLAADLGISIGVFLAMVTVVSALAIGAKTGVAAGINDLQSGALQQQLNAFTAESWSSVAPAVDKKTTVTLAGMPATVASTITQDPVTGVFQMTAAVPVVHASAMRPADCTSAVDGHADPSKCLVAVAFNTPTADEWVPPQPVGFTSSINSAGVGVQLATLDLAKLGAVDGLGDLRLSVDPAASVAAATTSSWAVAAICSDSDVMTAADESSFVRASNGWLSATVNLANVAGCSTPTIRLISTSATQPTSAQVAAVDAWRLAGGVK</sequence>
<dbReference type="AlphaFoldDB" id="A0A387BM32"/>
<dbReference type="RefSeq" id="WP_120788974.1">
    <property type="nucleotide sequence ID" value="NZ_CP032624.1"/>
</dbReference>
<reference evidence="1 2" key="1">
    <citation type="submission" date="2018-09" db="EMBL/GenBank/DDBJ databases">
        <title>Genome sequencing of strain 2DFW10M-5.</title>
        <authorList>
            <person name="Heo J."/>
            <person name="Kim S.-J."/>
            <person name="Kwon S.-W."/>
        </authorList>
    </citation>
    <scope>NUCLEOTIDE SEQUENCE [LARGE SCALE GENOMIC DNA]</scope>
    <source>
        <strain evidence="1 2">2DFW10M-5</strain>
    </source>
</reference>
<protein>
    <submittedName>
        <fullName evidence="1">Uncharacterized protein</fullName>
    </submittedName>
</protein>
<dbReference type="KEGG" id="gry:D7I44_07755"/>
<evidence type="ECO:0000313" key="1">
    <source>
        <dbReference type="EMBL" id="AYG03442.1"/>
    </source>
</evidence>
<organism evidence="1 2">
    <name type="scientific">Gryllotalpicola protaetiae</name>
    <dbReference type="NCBI Taxonomy" id="2419771"/>
    <lineage>
        <taxon>Bacteria</taxon>
        <taxon>Bacillati</taxon>
        <taxon>Actinomycetota</taxon>
        <taxon>Actinomycetes</taxon>
        <taxon>Micrococcales</taxon>
        <taxon>Microbacteriaceae</taxon>
        <taxon>Gryllotalpicola</taxon>
    </lineage>
</organism>
<evidence type="ECO:0000313" key="2">
    <source>
        <dbReference type="Proteomes" id="UP000275069"/>
    </source>
</evidence>